<name>A0A8H3IHD8_9LECA</name>
<dbReference type="EMBL" id="CAJPDT010000021">
    <property type="protein sequence ID" value="CAF9918788.1"/>
    <property type="molecule type" value="Genomic_DNA"/>
</dbReference>
<organism evidence="2 3">
    <name type="scientific">Imshaugia aleurites</name>
    <dbReference type="NCBI Taxonomy" id="172621"/>
    <lineage>
        <taxon>Eukaryota</taxon>
        <taxon>Fungi</taxon>
        <taxon>Dikarya</taxon>
        <taxon>Ascomycota</taxon>
        <taxon>Pezizomycotina</taxon>
        <taxon>Lecanoromycetes</taxon>
        <taxon>OSLEUM clade</taxon>
        <taxon>Lecanoromycetidae</taxon>
        <taxon>Lecanorales</taxon>
        <taxon>Lecanorineae</taxon>
        <taxon>Parmeliaceae</taxon>
        <taxon>Imshaugia</taxon>
    </lineage>
</organism>
<gene>
    <name evidence="2" type="ORF">IMSHALPRED_004415</name>
</gene>
<evidence type="ECO:0000259" key="1">
    <source>
        <dbReference type="Pfam" id="PF00646"/>
    </source>
</evidence>
<comment type="caution">
    <text evidence="2">The sequence shown here is derived from an EMBL/GenBank/DDBJ whole genome shotgun (WGS) entry which is preliminary data.</text>
</comment>
<keyword evidence="3" id="KW-1185">Reference proteome</keyword>
<dbReference type="Gene3D" id="1.20.1280.50">
    <property type="match status" value="1"/>
</dbReference>
<reference evidence="2" key="1">
    <citation type="submission" date="2021-03" db="EMBL/GenBank/DDBJ databases">
        <authorList>
            <person name="Tagirdzhanova G."/>
        </authorList>
    </citation>
    <scope>NUCLEOTIDE SEQUENCE</scope>
</reference>
<sequence>MATFNDLPNELIDNIISRLSYRDRARMACVNKMCFENADGEASYKTQYIRDFGHPAQEVDNDCMWCHASAGSGLEPPHHWISYRKGEMQSRGQESSWKRAYIRRHNPEFPHDSYTSLPPVPYNNQHWNIEHENRLKAGHNLTHATVSAFSTFSYLEYMRGLRKQSLFCRPKLHFDAKRDGVSSRVEKELALRGWVLCWGSLDFFDKKDFDLDESSPYCCRIHGLARTTLGDISDMNYGRQIDLLRADVVTRTSMAQVPIEFETSLVGPENMTSPNDKEVLATKVRTGGEGQAKLLIGGRSADSVITIVRCGHGDF</sequence>
<evidence type="ECO:0000313" key="2">
    <source>
        <dbReference type="EMBL" id="CAF9918788.1"/>
    </source>
</evidence>
<dbReference type="InterPro" id="IPR036047">
    <property type="entry name" value="F-box-like_dom_sf"/>
</dbReference>
<dbReference type="InterPro" id="IPR001810">
    <property type="entry name" value="F-box_dom"/>
</dbReference>
<dbReference type="Proteomes" id="UP000664534">
    <property type="component" value="Unassembled WGS sequence"/>
</dbReference>
<dbReference type="SUPFAM" id="SSF81383">
    <property type="entry name" value="F-box domain"/>
    <property type="match status" value="1"/>
</dbReference>
<dbReference type="AlphaFoldDB" id="A0A8H3IHD8"/>
<protein>
    <recommendedName>
        <fullName evidence="1">F-box domain-containing protein</fullName>
    </recommendedName>
</protein>
<dbReference type="Pfam" id="PF00646">
    <property type="entry name" value="F-box"/>
    <property type="match status" value="1"/>
</dbReference>
<evidence type="ECO:0000313" key="3">
    <source>
        <dbReference type="Proteomes" id="UP000664534"/>
    </source>
</evidence>
<proteinExistence type="predicted"/>
<feature type="domain" description="F-box" evidence="1">
    <location>
        <begin position="4"/>
        <end position="32"/>
    </location>
</feature>
<dbReference type="OrthoDB" id="5364232at2759"/>
<accession>A0A8H3IHD8</accession>